<evidence type="ECO:0000256" key="1">
    <source>
        <dbReference type="ARBA" id="ARBA00004141"/>
    </source>
</evidence>
<dbReference type="OrthoDB" id="512033at2759"/>
<name>A0A087SCL3_AUXPR</name>
<dbReference type="EMBL" id="KL662092">
    <property type="protein sequence ID" value="KFM23467.1"/>
    <property type="molecule type" value="Genomic_DNA"/>
</dbReference>
<gene>
    <name evidence="7" type="ORF">F751_6021</name>
</gene>
<dbReference type="KEGG" id="apro:F751_6021"/>
<proteinExistence type="inferred from homology"/>
<evidence type="ECO:0000256" key="3">
    <source>
        <dbReference type="ARBA" id="ARBA00022692"/>
    </source>
</evidence>
<evidence type="ECO:0000313" key="7">
    <source>
        <dbReference type="EMBL" id="KFM23467.1"/>
    </source>
</evidence>
<accession>A0A087SCL3</accession>
<evidence type="ECO:0000256" key="6">
    <source>
        <dbReference type="SAM" id="Phobius"/>
    </source>
</evidence>
<evidence type="ECO:0000256" key="4">
    <source>
        <dbReference type="ARBA" id="ARBA00022989"/>
    </source>
</evidence>
<dbReference type="InterPro" id="IPR007919">
    <property type="entry name" value="UPF0220"/>
</dbReference>
<dbReference type="AlphaFoldDB" id="A0A087SCL3"/>
<evidence type="ECO:0000256" key="2">
    <source>
        <dbReference type="ARBA" id="ARBA00005335"/>
    </source>
</evidence>
<dbReference type="eggNOG" id="KOG3393">
    <property type="taxonomic scope" value="Eukaryota"/>
</dbReference>
<keyword evidence="8" id="KW-1185">Reference proteome</keyword>
<sequence length="164" mass="17814">MKAIADWFIYGEVDWDLYNAKLQEWGPLVAGALFGIGWWCWADALVQVSTGESGAYPFTYNWPGIVATLALLLINALPRKDLAEAAESIEDGVELRARLWLLFSFLTAFAAVGGSVAVLIQCTQQSQFVSVGVGSVLQCGFILASALLLWAYRSDDGGGYYTGF</sequence>
<keyword evidence="4 6" id="KW-1133">Transmembrane helix</keyword>
<dbReference type="GO" id="GO:0016020">
    <property type="term" value="C:membrane"/>
    <property type="evidence" value="ECO:0007669"/>
    <property type="project" value="UniProtKB-SubCell"/>
</dbReference>
<comment type="subcellular location">
    <subcellularLocation>
        <location evidence="1">Membrane</location>
        <topology evidence="1">Multi-pass membrane protein</topology>
    </subcellularLocation>
</comment>
<feature type="transmembrane region" description="Helical" evidence="6">
    <location>
        <begin position="58"/>
        <end position="77"/>
    </location>
</feature>
<feature type="transmembrane region" description="Helical" evidence="6">
    <location>
        <begin position="25"/>
        <end position="46"/>
    </location>
</feature>
<dbReference type="RefSeq" id="XP_011396339.1">
    <property type="nucleotide sequence ID" value="XM_011398037.1"/>
</dbReference>
<protein>
    <submittedName>
        <fullName evidence="7">Transmembrane protein 50A</fullName>
    </submittedName>
</protein>
<dbReference type="GeneID" id="23617412"/>
<dbReference type="Pfam" id="PF05255">
    <property type="entry name" value="UPF0220"/>
    <property type="match status" value="1"/>
</dbReference>
<feature type="transmembrane region" description="Helical" evidence="6">
    <location>
        <begin position="97"/>
        <end position="119"/>
    </location>
</feature>
<dbReference type="Proteomes" id="UP000028924">
    <property type="component" value="Unassembled WGS sequence"/>
</dbReference>
<reference evidence="7 8" key="1">
    <citation type="journal article" date="2014" name="BMC Genomics">
        <title>Oil accumulation mechanisms of the oleaginous microalga Chlorella protothecoides revealed through its genome, transcriptomes, and proteomes.</title>
        <authorList>
            <person name="Gao C."/>
            <person name="Wang Y."/>
            <person name="Shen Y."/>
            <person name="Yan D."/>
            <person name="He X."/>
            <person name="Dai J."/>
            <person name="Wu Q."/>
        </authorList>
    </citation>
    <scope>NUCLEOTIDE SEQUENCE [LARGE SCALE GENOMIC DNA]</scope>
    <source>
        <strain evidence="7 8">0710</strain>
    </source>
</reference>
<evidence type="ECO:0000313" key="8">
    <source>
        <dbReference type="Proteomes" id="UP000028924"/>
    </source>
</evidence>
<keyword evidence="3 6" id="KW-0812">Transmembrane</keyword>
<feature type="transmembrane region" description="Helical" evidence="6">
    <location>
        <begin position="131"/>
        <end position="152"/>
    </location>
</feature>
<evidence type="ECO:0000256" key="5">
    <source>
        <dbReference type="ARBA" id="ARBA00023136"/>
    </source>
</evidence>
<comment type="similarity">
    <text evidence="2">Belongs to the UPF0220 family.</text>
</comment>
<organism evidence="7 8">
    <name type="scientific">Auxenochlorella protothecoides</name>
    <name type="common">Green microalga</name>
    <name type="synonym">Chlorella protothecoides</name>
    <dbReference type="NCBI Taxonomy" id="3075"/>
    <lineage>
        <taxon>Eukaryota</taxon>
        <taxon>Viridiplantae</taxon>
        <taxon>Chlorophyta</taxon>
        <taxon>core chlorophytes</taxon>
        <taxon>Trebouxiophyceae</taxon>
        <taxon>Chlorellales</taxon>
        <taxon>Chlorellaceae</taxon>
        <taxon>Auxenochlorella</taxon>
    </lineage>
</organism>
<keyword evidence="5 6" id="KW-0472">Membrane</keyword>
<dbReference type="PANTHER" id="PTHR13180">
    <property type="entry name" value="SMALL MEMBRANE PROTEIN-RELATED"/>
    <property type="match status" value="1"/>
</dbReference>